<dbReference type="PATRIC" id="fig|1244083.3.peg.729"/>
<comment type="caution">
    <text evidence="1">The sequence shown here is derived from an EMBL/GenBank/DDBJ whole genome shotgun (WGS) entry which is preliminary data.</text>
</comment>
<organism evidence="1 2">
    <name type="scientific">Campylobacter showae CSUNSWCD</name>
    <dbReference type="NCBI Taxonomy" id="1244083"/>
    <lineage>
        <taxon>Bacteria</taxon>
        <taxon>Pseudomonadati</taxon>
        <taxon>Campylobacterota</taxon>
        <taxon>Epsilonproteobacteria</taxon>
        <taxon>Campylobacterales</taxon>
        <taxon>Campylobacteraceae</taxon>
        <taxon>Campylobacter</taxon>
    </lineage>
</organism>
<sequence>MSTRKGVNFILLAFMFIAARHKTEAVKFGQKPLGYKAKFDRFILKR</sequence>
<protein>
    <submittedName>
        <fullName evidence="1">Uncharacterized protein</fullName>
    </submittedName>
</protein>
<dbReference type="STRING" id="1244083.CSUNSWCD_1354"/>
<proteinExistence type="predicted"/>
<gene>
    <name evidence="1" type="ORF">CSUNSWCD_1354</name>
</gene>
<name>M5ILH4_9BACT</name>
<evidence type="ECO:0000313" key="1">
    <source>
        <dbReference type="EMBL" id="EKU12030.1"/>
    </source>
</evidence>
<evidence type="ECO:0000313" key="2">
    <source>
        <dbReference type="Proteomes" id="UP000011939"/>
    </source>
</evidence>
<dbReference type="AlphaFoldDB" id="M5ILH4"/>
<accession>M5ILH4</accession>
<dbReference type="EMBL" id="AMZQ01000002">
    <property type="protein sequence ID" value="EKU12030.1"/>
    <property type="molecule type" value="Genomic_DNA"/>
</dbReference>
<reference evidence="1 2" key="1">
    <citation type="journal article" date="2013" name="Genome Announc.">
        <title>Genome Sequence of Campylobacter showae UNSWCD, Isolated from a Patient with Crohn's Disease.</title>
        <authorList>
            <person name="Tay A.P."/>
            <person name="Kaakoush N.O."/>
            <person name="Deshpande N.P."/>
            <person name="Chen Z."/>
            <person name="Mitchell H."/>
            <person name="Wilkins M.R."/>
        </authorList>
    </citation>
    <scope>NUCLEOTIDE SEQUENCE [LARGE SCALE GENOMIC DNA]</scope>
    <source>
        <strain evidence="1 2">CSUNSWCD</strain>
    </source>
</reference>
<dbReference type="Proteomes" id="UP000011939">
    <property type="component" value="Unassembled WGS sequence"/>
</dbReference>